<name>L0HEV3_METFS</name>
<gene>
    <name evidence="1" type="ordered locus">Metfor_1522</name>
</gene>
<reference evidence="2" key="1">
    <citation type="submission" date="2011-12" db="EMBL/GenBank/DDBJ databases">
        <title>Complete sequence of Methanoregula formicicum SMSP.</title>
        <authorList>
            <person name="Lucas S."/>
            <person name="Han J."/>
            <person name="Lapidus A."/>
            <person name="Cheng J.-F."/>
            <person name="Goodwin L."/>
            <person name="Pitluck S."/>
            <person name="Peters L."/>
            <person name="Ovchinnikova G."/>
            <person name="Teshima H."/>
            <person name="Detter J.C."/>
            <person name="Han C."/>
            <person name="Tapia R."/>
            <person name="Land M."/>
            <person name="Hauser L."/>
            <person name="Kyrpides N."/>
            <person name="Ivanova N."/>
            <person name="Pagani I."/>
            <person name="Imachi H."/>
            <person name="Tamaki H."/>
            <person name="Sekiguchi Y."/>
            <person name="Kamagata Y."/>
            <person name="Cadillo-Quiroz H."/>
            <person name="Zinder S."/>
            <person name="Liu W.-T."/>
            <person name="Woyke T."/>
        </authorList>
    </citation>
    <scope>NUCLEOTIDE SEQUENCE [LARGE SCALE GENOMIC DNA]</scope>
    <source>
        <strain evidence="2">DSM 22288 / NBRC 105244 / SMSP</strain>
    </source>
</reference>
<dbReference type="Proteomes" id="UP000010824">
    <property type="component" value="Chromosome"/>
</dbReference>
<dbReference type="KEGG" id="mfo:Metfor_1522"/>
<evidence type="ECO:0000313" key="2">
    <source>
        <dbReference type="Proteomes" id="UP000010824"/>
    </source>
</evidence>
<dbReference type="Pfam" id="PF07494">
    <property type="entry name" value="Reg_prop"/>
    <property type="match status" value="1"/>
</dbReference>
<protein>
    <submittedName>
        <fullName evidence="1">Putative transcriptional regulator</fullName>
    </submittedName>
</protein>
<accession>L0HEV3</accession>
<dbReference type="AlphaFoldDB" id="L0HEV3"/>
<proteinExistence type="predicted"/>
<evidence type="ECO:0000313" key="1">
    <source>
        <dbReference type="EMBL" id="AGB02555.1"/>
    </source>
</evidence>
<keyword evidence="2" id="KW-1185">Reference proteome</keyword>
<dbReference type="Gene3D" id="2.130.10.10">
    <property type="entry name" value="YVTN repeat-like/Quinoprotein amine dehydrogenase"/>
    <property type="match status" value="1"/>
</dbReference>
<dbReference type="HOGENOM" id="CLU_053802_0_0_2"/>
<dbReference type="STRING" id="593750.Metfor_1522"/>
<dbReference type="OrthoDB" id="109066at2157"/>
<dbReference type="SUPFAM" id="SSF63829">
    <property type="entry name" value="Calcium-dependent phosphotriesterase"/>
    <property type="match status" value="1"/>
</dbReference>
<reference evidence="1 2" key="2">
    <citation type="journal article" date="2014" name="Genome Announc.">
        <title>Complete Genome Sequence of Methanoregula formicica SMSPT, a Mesophilic Hydrogenotrophic Methanogen Isolated from a Methanogenic Upflow Anaerobic Sludge Blanket Reactor.</title>
        <authorList>
            <person name="Yamamoto K."/>
            <person name="Tamaki H."/>
            <person name="Cadillo-Quiroz H."/>
            <person name="Imachi H."/>
            <person name="Kyrpides N."/>
            <person name="Woyke T."/>
            <person name="Goodwin L."/>
            <person name="Zinder S.H."/>
            <person name="Kamagata Y."/>
            <person name="Liu W.T."/>
        </authorList>
    </citation>
    <scope>NUCLEOTIDE SEQUENCE [LARGE SCALE GENOMIC DNA]</scope>
    <source>
        <strain evidence="2">DSM 22288 / NBRC 105244 / SMSP</strain>
    </source>
</reference>
<dbReference type="GeneID" id="14307911"/>
<organism evidence="1 2">
    <name type="scientific">Methanoregula formicica (strain DSM 22288 / NBRC 105244 / SMSP)</name>
    <dbReference type="NCBI Taxonomy" id="593750"/>
    <lineage>
        <taxon>Archaea</taxon>
        <taxon>Methanobacteriati</taxon>
        <taxon>Methanobacteriota</taxon>
        <taxon>Stenosarchaea group</taxon>
        <taxon>Methanomicrobia</taxon>
        <taxon>Methanomicrobiales</taxon>
        <taxon>Methanoregulaceae</taxon>
        <taxon>Methanoregula</taxon>
    </lineage>
</organism>
<dbReference type="RefSeq" id="WP_015285518.1">
    <property type="nucleotide sequence ID" value="NC_019943.1"/>
</dbReference>
<dbReference type="InterPro" id="IPR011110">
    <property type="entry name" value="Reg_prop"/>
</dbReference>
<sequence precursor="true">MALPVYCNLTGCFRLVVFFVLVSAIAGFPAAAATGTDVPYAITLFIPAPDSIPTTQIMDLINEYNSSGNILMATSYGLSRYDGTWSTKRMTFTNLSEGLLDDFITSIEYDNKGNLWIGYSEGIQIYNGAYYTTLRDQEFFKSLRINDIQRWHNEMWIAAGNAGLHRYRDGNWTWFQPFSPGGPGFYEANAMIWDHDANATLIATAREGIWIIRSQDDPVIFECIASRDSTYGLLDELKKDYSGGVYFFNDSVVAHYSSDEGFVPVLTSSDLAITNPPINDLVSGPDGKLYLATDNGIYIWEDGRVFRHLSRFEGIGTNSIVHSINIDKMNRVWFSTPVNIGYYLDQSNAGTPIEVQIAITATTSTAASVIPAETTCQRAVPTLREEGGSPSMTKASPGNFLDSIIKSLREFFSGIGLKPRF</sequence>
<dbReference type="InterPro" id="IPR015943">
    <property type="entry name" value="WD40/YVTN_repeat-like_dom_sf"/>
</dbReference>
<dbReference type="InParanoid" id="L0HEV3"/>
<dbReference type="EMBL" id="CP003167">
    <property type="protein sequence ID" value="AGB02555.1"/>
    <property type="molecule type" value="Genomic_DNA"/>
</dbReference>
<dbReference type="eggNOG" id="arCOG08229">
    <property type="taxonomic scope" value="Archaea"/>
</dbReference>